<feature type="region of interest" description="Disordered" evidence="9">
    <location>
        <begin position="209"/>
        <end position="255"/>
    </location>
</feature>
<organism evidence="10 11">
    <name type="scientific">Zingiber officinale</name>
    <name type="common">Ginger</name>
    <name type="synonym">Amomum zingiber</name>
    <dbReference type="NCBI Taxonomy" id="94328"/>
    <lineage>
        <taxon>Eukaryota</taxon>
        <taxon>Viridiplantae</taxon>
        <taxon>Streptophyta</taxon>
        <taxon>Embryophyta</taxon>
        <taxon>Tracheophyta</taxon>
        <taxon>Spermatophyta</taxon>
        <taxon>Magnoliopsida</taxon>
        <taxon>Liliopsida</taxon>
        <taxon>Zingiberales</taxon>
        <taxon>Zingiberaceae</taxon>
        <taxon>Zingiber</taxon>
    </lineage>
</organism>
<dbReference type="PROSITE" id="PS51152">
    <property type="entry name" value="NFYA_HAP2_2"/>
    <property type="match status" value="1"/>
</dbReference>
<proteinExistence type="inferred from homology"/>
<dbReference type="Gene3D" id="6.10.250.2430">
    <property type="match status" value="1"/>
</dbReference>
<comment type="subunit">
    <text evidence="7">Heterotrimeric transcription factor composed of three components, NF-YA, NF-YB and NF-YC. NF-YB and NF-YC must interact and dimerize for NF-YA association and DNA binding.</text>
</comment>
<comment type="similarity">
    <text evidence="8">Belongs to the NFYA/HAP2 subunit family.</text>
</comment>
<evidence type="ECO:0000256" key="7">
    <source>
        <dbReference type="ARBA" id="ARBA00025911"/>
    </source>
</evidence>
<feature type="compositionally biased region" description="Low complexity" evidence="9">
    <location>
        <begin position="242"/>
        <end position="251"/>
    </location>
</feature>
<dbReference type="EMBL" id="JACMSC010000016">
    <property type="protein sequence ID" value="KAG6482677.1"/>
    <property type="molecule type" value="Genomic_DNA"/>
</dbReference>
<dbReference type="SMART" id="SM00521">
    <property type="entry name" value="CBF"/>
    <property type="match status" value="1"/>
</dbReference>
<dbReference type="GO" id="GO:0003700">
    <property type="term" value="F:DNA-binding transcription factor activity"/>
    <property type="evidence" value="ECO:0007669"/>
    <property type="project" value="UniProtKB-UniRule"/>
</dbReference>
<dbReference type="PANTHER" id="PTHR12632">
    <property type="entry name" value="TRANSCRIPTION FACTOR NF-Y ALPHA-RELATED"/>
    <property type="match status" value="1"/>
</dbReference>
<comment type="function">
    <text evidence="8">Component of the sequence-specific heterotrimeric transcription factor (NF-Y) which specifically recognizes a 5'-CCAAT-3' box motif found in the promoters of its target genes.</text>
</comment>
<dbReference type="Proteomes" id="UP000734854">
    <property type="component" value="Unassembled WGS sequence"/>
</dbReference>
<dbReference type="PROSITE" id="PS00686">
    <property type="entry name" value="NFYA_HAP2_1"/>
    <property type="match status" value="1"/>
</dbReference>
<keyword evidence="4" id="KW-0010">Activator</keyword>
<feature type="region of interest" description="Disordered" evidence="9">
    <location>
        <begin position="1"/>
        <end position="20"/>
    </location>
</feature>
<comment type="subcellular location">
    <subcellularLocation>
        <location evidence="1 8">Nucleus</location>
    </subcellularLocation>
</comment>
<evidence type="ECO:0000256" key="6">
    <source>
        <dbReference type="ARBA" id="ARBA00023242"/>
    </source>
</evidence>
<comment type="caution">
    <text evidence="10">The sequence shown here is derived from an EMBL/GenBank/DDBJ whole genome shotgun (WGS) entry which is preliminary data.</text>
</comment>
<keyword evidence="3 8" id="KW-0238">DNA-binding</keyword>
<reference evidence="10 11" key="1">
    <citation type="submission" date="2020-08" db="EMBL/GenBank/DDBJ databases">
        <title>Plant Genome Project.</title>
        <authorList>
            <person name="Zhang R.-G."/>
        </authorList>
    </citation>
    <scope>NUCLEOTIDE SEQUENCE [LARGE SCALE GENOMIC DNA]</scope>
    <source>
        <tissue evidence="10">Rhizome</tissue>
    </source>
</reference>
<keyword evidence="2 8" id="KW-0805">Transcription regulation</keyword>
<dbReference type="Pfam" id="PF02045">
    <property type="entry name" value="CBFB_NFYA"/>
    <property type="match status" value="1"/>
</dbReference>
<dbReference type="GO" id="GO:0003677">
    <property type="term" value="F:DNA binding"/>
    <property type="evidence" value="ECO:0007669"/>
    <property type="project" value="UniProtKB-KW"/>
</dbReference>
<sequence length="313" mass="34142">MVKHSGMESRPNGTNPIDLSNQTALPAVVSAQPWWCTPLFAAGPASKPALAGDEVAEVHNINGVDGTDGNLGDKDQSLQPTSSAMAPVMPEIIAPQLELGQSLACATYPYNDPYFAGLVATYGAQSLLDRALWVHPQIIGIPHSRMALPLEMAEEPVYVNAKQYHGILRRRQSRAKAELEKKATKARKPYLHESRHLHAVRRARGCGGRFLNTKKTDEGTAKTETQTPTRPIMSSNSLTSDGSGNSNPPSSIQEATPELKMITSTKDIYQEKSGSQFAYHLKPGEKTEVEDCLRQQHVGILMNQPPNWAVTIQ</sequence>
<evidence type="ECO:0000256" key="8">
    <source>
        <dbReference type="RuleBase" id="RU367155"/>
    </source>
</evidence>
<name>A0A8J5F9B6_ZINOF</name>
<keyword evidence="5 8" id="KW-0804">Transcription</keyword>
<feature type="compositionally biased region" description="Polar residues" evidence="9">
    <location>
        <begin position="222"/>
        <end position="241"/>
    </location>
</feature>
<feature type="compositionally biased region" description="Polar residues" evidence="9">
    <location>
        <begin position="11"/>
        <end position="20"/>
    </location>
</feature>
<evidence type="ECO:0000256" key="4">
    <source>
        <dbReference type="ARBA" id="ARBA00023159"/>
    </source>
</evidence>
<evidence type="ECO:0000313" key="11">
    <source>
        <dbReference type="Proteomes" id="UP000734854"/>
    </source>
</evidence>
<evidence type="ECO:0000256" key="2">
    <source>
        <dbReference type="ARBA" id="ARBA00023015"/>
    </source>
</evidence>
<keyword evidence="6 8" id="KW-0539">Nucleus</keyword>
<gene>
    <name evidence="10" type="ORF">ZIOFF_059314</name>
</gene>
<protein>
    <recommendedName>
        <fullName evidence="8">Nuclear transcription factor Y subunit</fullName>
    </recommendedName>
</protein>
<accession>A0A8J5F9B6</accession>
<evidence type="ECO:0000256" key="9">
    <source>
        <dbReference type="SAM" id="MobiDB-lite"/>
    </source>
</evidence>
<evidence type="ECO:0000256" key="5">
    <source>
        <dbReference type="ARBA" id="ARBA00023163"/>
    </source>
</evidence>
<evidence type="ECO:0000256" key="3">
    <source>
        <dbReference type="ARBA" id="ARBA00023125"/>
    </source>
</evidence>
<dbReference type="PRINTS" id="PR00616">
    <property type="entry name" value="CCAATSUBUNTB"/>
</dbReference>
<dbReference type="InterPro" id="IPR001289">
    <property type="entry name" value="NFYA"/>
</dbReference>
<dbReference type="InterPro" id="IPR018362">
    <property type="entry name" value="CCAAT-binding_factor_CS"/>
</dbReference>
<evidence type="ECO:0000313" key="10">
    <source>
        <dbReference type="EMBL" id="KAG6482677.1"/>
    </source>
</evidence>
<dbReference type="GO" id="GO:0016602">
    <property type="term" value="C:CCAAT-binding factor complex"/>
    <property type="evidence" value="ECO:0007669"/>
    <property type="project" value="InterPro"/>
</dbReference>
<keyword evidence="11" id="KW-1185">Reference proteome</keyword>
<dbReference type="AlphaFoldDB" id="A0A8J5F9B6"/>
<evidence type="ECO:0000256" key="1">
    <source>
        <dbReference type="ARBA" id="ARBA00004123"/>
    </source>
</evidence>